<name>R8ARB3_PLESH</name>
<evidence type="ECO:0000256" key="2">
    <source>
        <dbReference type="ARBA" id="ARBA00023125"/>
    </source>
</evidence>
<evidence type="ECO:0000259" key="4">
    <source>
        <dbReference type="PROSITE" id="PS51071"/>
    </source>
</evidence>
<evidence type="ECO:0000256" key="3">
    <source>
        <dbReference type="ARBA" id="ARBA00023163"/>
    </source>
</evidence>
<dbReference type="PROSITE" id="PS51071">
    <property type="entry name" value="HTH_RPIR"/>
    <property type="match status" value="1"/>
</dbReference>
<dbReference type="InterPro" id="IPR001347">
    <property type="entry name" value="SIS_dom"/>
</dbReference>
<evidence type="ECO:0000313" key="6">
    <source>
        <dbReference type="EMBL" id="EON88863.1"/>
    </source>
</evidence>
<sequence length="294" mass="32315">MEQFMVAKHLPVKTGKVLDMMGSLFESMTPSARRIAEFVQHNAEEVTKLSIAELSHKVNVGEATIIRFCRLLGFKGFQDFKMDLAIELSSLHHSDRSILDTDIAPQDNVELIGQKLQQGINNVLSETLNLLSFPTLETVARQIREARGIYIFGVGSSGITAEDAKNKFMRIGFNVDALTNNHFMYMKATLLQPGDLAIGISHSGVSVETTKALQLAKEAGAYTVALTHNPKSPLCEYADAVLLNGNRQGQMQGDSIGTKIAQLYVLDLLYTLLVKDDITGSMDKKQRTTRALGV</sequence>
<dbReference type="PANTHER" id="PTHR30514">
    <property type="entry name" value="GLUCOKINASE"/>
    <property type="match status" value="1"/>
</dbReference>
<keyword evidence="3" id="KW-0804">Transcription</keyword>
<keyword evidence="7" id="KW-1185">Reference proteome</keyword>
<comment type="caution">
    <text evidence="6">The sequence shown here is derived from an EMBL/GenBank/DDBJ whole genome shotgun (WGS) entry which is preliminary data.</text>
</comment>
<dbReference type="InterPro" id="IPR036388">
    <property type="entry name" value="WH-like_DNA-bd_sf"/>
</dbReference>
<dbReference type="InterPro" id="IPR009057">
    <property type="entry name" value="Homeodomain-like_sf"/>
</dbReference>
<reference evidence="6 7" key="1">
    <citation type="journal article" date="2013" name="Genome Announc.">
        <title>Genome Sequence of Plesiomonas shigelloides Strain 302-73 (Serotype O1).</title>
        <authorList>
            <person name="Pique N."/>
            <person name="Aquilini E."/>
            <person name="Alioto T."/>
            <person name="Minana-Galbis D."/>
            <person name="Tomas J.M."/>
        </authorList>
    </citation>
    <scope>NUCLEOTIDE SEQUENCE [LARGE SCALE GENOMIC DNA]</scope>
    <source>
        <strain evidence="6 7">302-73</strain>
    </source>
</reference>
<dbReference type="Pfam" id="PF01380">
    <property type="entry name" value="SIS"/>
    <property type="match status" value="1"/>
</dbReference>
<gene>
    <name evidence="6" type="ORF">PLESHI_08104</name>
</gene>
<dbReference type="CDD" id="cd05013">
    <property type="entry name" value="SIS_RpiR"/>
    <property type="match status" value="1"/>
</dbReference>
<feature type="domain" description="SIS" evidence="5">
    <location>
        <begin position="139"/>
        <end position="279"/>
    </location>
</feature>
<dbReference type="InterPro" id="IPR046348">
    <property type="entry name" value="SIS_dom_sf"/>
</dbReference>
<dbReference type="Pfam" id="PF01418">
    <property type="entry name" value="HTH_6"/>
    <property type="match status" value="1"/>
</dbReference>
<dbReference type="Gene3D" id="3.40.50.10490">
    <property type="entry name" value="Glucose-6-phosphate isomerase like protein, domain 1"/>
    <property type="match status" value="1"/>
</dbReference>
<dbReference type="HOGENOM" id="CLU_055769_0_3_6"/>
<evidence type="ECO:0000259" key="5">
    <source>
        <dbReference type="PROSITE" id="PS51464"/>
    </source>
</evidence>
<organism evidence="6 7">
    <name type="scientific">Plesiomonas shigelloides 302-73</name>
    <dbReference type="NCBI Taxonomy" id="1315976"/>
    <lineage>
        <taxon>Bacteria</taxon>
        <taxon>Pseudomonadati</taxon>
        <taxon>Pseudomonadota</taxon>
        <taxon>Gammaproteobacteria</taxon>
        <taxon>Enterobacterales</taxon>
        <taxon>Enterobacteriaceae</taxon>
        <taxon>Plesiomonas</taxon>
    </lineage>
</organism>
<evidence type="ECO:0000256" key="1">
    <source>
        <dbReference type="ARBA" id="ARBA00023015"/>
    </source>
</evidence>
<dbReference type="Gene3D" id="1.10.10.10">
    <property type="entry name" value="Winged helix-like DNA-binding domain superfamily/Winged helix DNA-binding domain"/>
    <property type="match status" value="1"/>
</dbReference>
<dbReference type="PROSITE" id="PS51464">
    <property type="entry name" value="SIS"/>
    <property type="match status" value="1"/>
</dbReference>
<dbReference type="GO" id="GO:0003700">
    <property type="term" value="F:DNA-binding transcription factor activity"/>
    <property type="evidence" value="ECO:0007669"/>
    <property type="project" value="InterPro"/>
</dbReference>
<dbReference type="GO" id="GO:1901135">
    <property type="term" value="P:carbohydrate derivative metabolic process"/>
    <property type="evidence" value="ECO:0007669"/>
    <property type="project" value="InterPro"/>
</dbReference>
<dbReference type="EMBL" id="AQQO01000048">
    <property type="protein sequence ID" value="EON88863.1"/>
    <property type="molecule type" value="Genomic_DNA"/>
</dbReference>
<evidence type="ECO:0000313" key="7">
    <source>
        <dbReference type="Proteomes" id="UP000014012"/>
    </source>
</evidence>
<dbReference type="PATRIC" id="fig|1315976.3.peg.1601"/>
<dbReference type="InterPro" id="IPR035472">
    <property type="entry name" value="RpiR-like_SIS"/>
</dbReference>
<dbReference type="SUPFAM" id="SSF53697">
    <property type="entry name" value="SIS domain"/>
    <property type="match status" value="1"/>
</dbReference>
<feature type="domain" description="HTH rpiR-type" evidence="4">
    <location>
        <begin position="15"/>
        <end position="91"/>
    </location>
</feature>
<dbReference type="GO" id="GO:0097367">
    <property type="term" value="F:carbohydrate derivative binding"/>
    <property type="evidence" value="ECO:0007669"/>
    <property type="project" value="InterPro"/>
</dbReference>
<accession>R8ARB3</accession>
<dbReference type="SUPFAM" id="SSF46689">
    <property type="entry name" value="Homeodomain-like"/>
    <property type="match status" value="1"/>
</dbReference>
<keyword evidence="2" id="KW-0238">DNA-binding</keyword>
<dbReference type="InterPro" id="IPR000281">
    <property type="entry name" value="HTH_RpiR"/>
</dbReference>
<dbReference type="AlphaFoldDB" id="R8ARB3"/>
<keyword evidence="1" id="KW-0805">Transcription regulation</keyword>
<dbReference type="PANTHER" id="PTHR30514:SF9">
    <property type="entry name" value="TRANSCRIPTIONAL REGULATOR"/>
    <property type="match status" value="1"/>
</dbReference>
<dbReference type="Proteomes" id="UP000014012">
    <property type="component" value="Unassembled WGS sequence"/>
</dbReference>
<protein>
    <submittedName>
        <fullName evidence="6">Transcriptional regulator</fullName>
    </submittedName>
</protein>
<proteinExistence type="predicted"/>
<dbReference type="GO" id="GO:0003677">
    <property type="term" value="F:DNA binding"/>
    <property type="evidence" value="ECO:0007669"/>
    <property type="project" value="UniProtKB-KW"/>
</dbReference>
<dbReference type="InterPro" id="IPR047640">
    <property type="entry name" value="RpiR-like"/>
</dbReference>